<name>A0ACC2HB24_DALPE</name>
<evidence type="ECO:0000313" key="1">
    <source>
        <dbReference type="EMBL" id="KAJ8013159.1"/>
    </source>
</evidence>
<sequence>MTHEEDHGRPGGEAALGGSRLGRDTLGKATLGGARSSGAAEAVQTDTYSVYNTIQTGGDAERGVKRSIIWPPKLLSPDSTAGPCLKGKKGREDMTKTVSAPLRPCPILPSLLHLSFLESSSDPLPRHRIAAVVINKTKGSHGIHSTGGSGATDSAGHQSAPHIATQPLQAVAWLHSSLCQINPEFSKFLLQPVIARIPTTSAPCGPALSTTGCSDQCQRGISEWCAMQS</sequence>
<accession>A0ACC2HB24</accession>
<reference evidence="1" key="1">
    <citation type="submission" date="2021-05" db="EMBL/GenBank/DDBJ databases">
        <authorList>
            <person name="Pan Q."/>
            <person name="Jouanno E."/>
            <person name="Zahm M."/>
            <person name="Klopp C."/>
            <person name="Cabau C."/>
            <person name="Louis A."/>
            <person name="Berthelot C."/>
            <person name="Parey E."/>
            <person name="Roest Crollius H."/>
            <person name="Montfort J."/>
            <person name="Robinson-Rechavi M."/>
            <person name="Bouchez O."/>
            <person name="Lampietro C."/>
            <person name="Lopez Roques C."/>
            <person name="Donnadieu C."/>
            <person name="Postlethwait J."/>
            <person name="Bobe J."/>
            <person name="Dillon D."/>
            <person name="Chandos A."/>
            <person name="von Hippel F."/>
            <person name="Guiguen Y."/>
        </authorList>
    </citation>
    <scope>NUCLEOTIDE SEQUENCE</scope>
    <source>
        <strain evidence="1">YG-Jan2019</strain>
    </source>
</reference>
<comment type="caution">
    <text evidence="1">The sequence shown here is derived from an EMBL/GenBank/DDBJ whole genome shotgun (WGS) entry which is preliminary data.</text>
</comment>
<evidence type="ECO:0000313" key="2">
    <source>
        <dbReference type="Proteomes" id="UP001157502"/>
    </source>
</evidence>
<keyword evidence="2" id="KW-1185">Reference proteome</keyword>
<organism evidence="1 2">
    <name type="scientific">Dallia pectoralis</name>
    <name type="common">Alaska blackfish</name>
    <dbReference type="NCBI Taxonomy" id="75939"/>
    <lineage>
        <taxon>Eukaryota</taxon>
        <taxon>Metazoa</taxon>
        <taxon>Chordata</taxon>
        <taxon>Craniata</taxon>
        <taxon>Vertebrata</taxon>
        <taxon>Euteleostomi</taxon>
        <taxon>Actinopterygii</taxon>
        <taxon>Neopterygii</taxon>
        <taxon>Teleostei</taxon>
        <taxon>Protacanthopterygii</taxon>
        <taxon>Esociformes</taxon>
        <taxon>Umbridae</taxon>
        <taxon>Dallia</taxon>
    </lineage>
</organism>
<dbReference type="Proteomes" id="UP001157502">
    <property type="component" value="Chromosome 4"/>
</dbReference>
<gene>
    <name evidence="1" type="ORF">DPEC_G00050390</name>
</gene>
<dbReference type="EMBL" id="CM055731">
    <property type="protein sequence ID" value="KAJ8013159.1"/>
    <property type="molecule type" value="Genomic_DNA"/>
</dbReference>
<protein>
    <submittedName>
        <fullName evidence="1">Uncharacterized protein</fullName>
    </submittedName>
</protein>
<proteinExistence type="predicted"/>